<organism evidence="2 3">
    <name type="scientific">Hebeloma cylindrosporum</name>
    <dbReference type="NCBI Taxonomy" id="76867"/>
    <lineage>
        <taxon>Eukaryota</taxon>
        <taxon>Fungi</taxon>
        <taxon>Dikarya</taxon>
        <taxon>Basidiomycota</taxon>
        <taxon>Agaricomycotina</taxon>
        <taxon>Agaricomycetes</taxon>
        <taxon>Agaricomycetidae</taxon>
        <taxon>Agaricales</taxon>
        <taxon>Agaricineae</taxon>
        <taxon>Hymenogastraceae</taxon>
        <taxon>Hebeloma</taxon>
    </lineage>
</organism>
<evidence type="ECO:0000313" key="3">
    <source>
        <dbReference type="Proteomes" id="UP000053424"/>
    </source>
</evidence>
<dbReference type="HOGENOM" id="CLU_1077912_0_0_1"/>
<keyword evidence="3" id="KW-1185">Reference proteome</keyword>
<dbReference type="AlphaFoldDB" id="A0A0C3BUD5"/>
<accession>A0A0C3BUD5</accession>
<evidence type="ECO:0000256" key="1">
    <source>
        <dbReference type="SAM" id="MobiDB-lite"/>
    </source>
</evidence>
<feature type="compositionally biased region" description="Pro residues" evidence="1">
    <location>
        <begin position="62"/>
        <end position="73"/>
    </location>
</feature>
<feature type="region of interest" description="Disordered" evidence="1">
    <location>
        <begin position="1"/>
        <end position="143"/>
    </location>
</feature>
<feature type="compositionally biased region" description="Basic and acidic residues" evidence="1">
    <location>
        <begin position="106"/>
        <end position="118"/>
    </location>
</feature>
<proteinExistence type="predicted"/>
<reference evidence="2 3" key="1">
    <citation type="submission" date="2014-04" db="EMBL/GenBank/DDBJ databases">
        <authorList>
            <consortium name="DOE Joint Genome Institute"/>
            <person name="Kuo A."/>
            <person name="Gay G."/>
            <person name="Dore J."/>
            <person name="Kohler A."/>
            <person name="Nagy L.G."/>
            <person name="Floudas D."/>
            <person name="Copeland A."/>
            <person name="Barry K.W."/>
            <person name="Cichocki N."/>
            <person name="Veneault-Fourrey C."/>
            <person name="LaButti K."/>
            <person name="Lindquist E.A."/>
            <person name="Lipzen A."/>
            <person name="Lundell T."/>
            <person name="Morin E."/>
            <person name="Murat C."/>
            <person name="Sun H."/>
            <person name="Tunlid A."/>
            <person name="Henrissat B."/>
            <person name="Grigoriev I.V."/>
            <person name="Hibbett D.S."/>
            <person name="Martin F."/>
            <person name="Nordberg H.P."/>
            <person name="Cantor M.N."/>
            <person name="Hua S.X."/>
        </authorList>
    </citation>
    <scope>NUCLEOTIDE SEQUENCE [LARGE SCALE GENOMIC DNA]</scope>
    <source>
        <strain evidence="3">h7</strain>
    </source>
</reference>
<name>A0A0C3BUD5_HEBCY</name>
<sequence>MPQLHTQPAPATPKTRNGKILPMGYSPDAVEGSPTPVRPVRNTRRSADLRKATAAPDSAIVPAPPSLPKPTTAPSPDVAPEASAAPRPLPPVGRAALRNLNTRRPVPNEDRVEPDIHGRTANLPSPSCSPGPNRQPQPATEESLRDTIEMIRLQMEKVDAMKELAQRKAAEAAKLRKLASELKVLSEIEEARTRRCVEYLTYWQRIPEKWELFEIFPEKSATIRLSRERVEVDATDEARDPILVKFRRCADMLEFHVK</sequence>
<evidence type="ECO:0000313" key="2">
    <source>
        <dbReference type="EMBL" id="KIM40295.1"/>
    </source>
</evidence>
<reference evidence="3" key="2">
    <citation type="submission" date="2015-01" db="EMBL/GenBank/DDBJ databases">
        <title>Evolutionary Origins and Diversification of the Mycorrhizal Mutualists.</title>
        <authorList>
            <consortium name="DOE Joint Genome Institute"/>
            <consortium name="Mycorrhizal Genomics Consortium"/>
            <person name="Kohler A."/>
            <person name="Kuo A."/>
            <person name="Nagy L.G."/>
            <person name="Floudas D."/>
            <person name="Copeland A."/>
            <person name="Barry K.W."/>
            <person name="Cichocki N."/>
            <person name="Veneault-Fourrey C."/>
            <person name="LaButti K."/>
            <person name="Lindquist E.A."/>
            <person name="Lipzen A."/>
            <person name="Lundell T."/>
            <person name="Morin E."/>
            <person name="Murat C."/>
            <person name="Riley R."/>
            <person name="Ohm R."/>
            <person name="Sun H."/>
            <person name="Tunlid A."/>
            <person name="Henrissat B."/>
            <person name="Grigoriev I.V."/>
            <person name="Hibbett D.S."/>
            <person name="Martin F."/>
        </authorList>
    </citation>
    <scope>NUCLEOTIDE SEQUENCE [LARGE SCALE GENOMIC DNA]</scope>
    <source>
        <strain evidence="3">h7</strain>
    </source>
</reference>
<dbReference type="EMBL" id="KN831783">
    <property type="protein sequence ID" value="KIM40295.1"/>
    <property type="molecule type" value="Genomic_DNA"/>
</dbReference>
<gene>
    <name evidence="2" type="ORF">M413DRAFT_176331</name>
</gene>
<dbReference type="Proteomes" id="UP000053424">
    <property type="component" value="Unassembled WGS sequence"/>
</dbReference>
<protein>
    <submittedName>
        <fullName evidence="2">Uncharacterized protein</fullName>
    </submittedName>
</protein>